<gene>
    <name evidence="1" type="ORF">NE695_00670</name>
</gene>
<dbReference type="Proteomes" id="UP001524473">
    <property type="component" value="Unassembled WGS sequence"/>
</dbReference>
<dbReference type="Gene3D" id="3.50.30.40">
    <property type="entry name" value="Ribonuclease E inhibitor RraA/RraA-like"/>
    <property type="match status" value="1"/>
</dbReference>
<dbReference type="InterPro" id="IPR005493">
    <property type="entry name" value="RraA/RraA-like"/>
</dbReference>
<protein>
    <submittedName>
        <fullName evidence="1">RraA family protein</fullName>
    </submittedName>
</protein>
<comment type="caution">
    <text evidence="1">The sequence shown here is derived from an EMBL/GenBank/DDBJ whole genome shotgun (WGS) entry which is preliminary data.</text>
</comment>
<evidence type="ECO:0000313" key="2">
    <source>
        <dbReference type="Proteomes" id="UP001524473"/>
    </source>
</evidence>
<evidence type="ECO:0000313" key="1">
    <source>
        <dbReference type="EMBL" id="MCQ4838424.1"/>
    </source>
</evidence>
<organism evidence="1 2">
    <name type="scientific">Neglectibacter timonensis</name>
    <dbReference type="NCBI Taxonomy" id="1776382"/>
    <lineage>
        <taxon>Bacteria</taxon>
        <taxon>Bacillati</taxon>
        <taxon>Bacillota</taxon>
        <taxon>Clostridia</taxon>
        <taxon>Eubacteriales</taxon>
        <taxon>Oscillospiraceae</taxon>
        <taxon>Neglectibacter</taxon>
    </lineage>
</organism>
<dbReference type="Pfam" id="PF03737">
    <property type="entry name" value="RraA-like"/>
    <property type="match status" value="1"/>
</dbReference>
<dbReference type="RefSeq" id="WP_256191439.1">
    <property type="nucleotide sequence ID" value="NZ_CAJKKG010000069.1"/>
</dbReference>
<accession>A0ABT1RUT9</accession>
<dbReference type="EMBL" id="JANFZH010000001">
    <property type="protein sequence ID" value="MCQ4838424.1"/>
    <property type="molecule type" value="Genomic_DNA"/>
</dbReference>
<reference evidence="1 2" key="1">
    <citation type="submission" date="2022-06" db="EMBL/GenBank/DDBJ databases">
        <title>Isolation of gut microbiota from human fecal samples.</title>
        <authorList>
            <person name="Pamer E.G."/>
            <person name="Barat B."/>
            <person name="Waligurski E."/>
            <person name="Medina S."/>
            <person name="Paddock L."/>
            <person name="Mostad J."/>
        </authorList>
    </citation>
    <scope>NUCLEOTIDE SEQUENCE [LARGE SCALE GENOMIC DNA]</scope>
    <source>
        <strain evidence="1 2">DFI.9.73</strain>
    </source>
</reference>
<proteinExistence type="predicted"/>
<sequence length="303" mass="34710">MKFDNREDILQITPLWKGERFPDGRPKVPDDILRRMRNITLEEAWGPLWSEGYKFQFEGDLKCTHEKAKLVGRAVTSVMVPMRPDLNQALLEYGQKEEGRKGFFNQWVIDSLVEDDVVVVDLFDKVYEGTYVGGNLSTAIAARTKRGGAVIWGGIRDNEQIVEIPNIQVYYRGVDPTAIANVTMTGFNVPARIGKAICLPGDVVLGTISGVIFVPAHLAEKVVVHAEKSHIKDVFGFRRLSEKKYTTAQIDSRWSMEMFEDFMEWFKTDPEAQEYAHLDWTEDREELMKWHEEHPEGKTEVTL</sequence>
<dbReference type="InterPro" id="IPR036704">
    <property type="entry name" value="RraA/RraA-like_sf"/>
</dbReference>
<name>A0ABT1RUT9_9FIRM</name>
<dbReference type="SUPFAM" id="SSF89562">
    <property type="entry name" value="RraA-like"/>
    <property type="match status" value="1"/>
</dbReference>
<keyword evidence="2" id="KW-1185">Reference proteome</keyword>